<name>A0A316ANS6_9BACT</name>
<protein>
    <recommendedName>
        <fullName evidence="1">Xaa-Pro dipeptidyl-peptidase-like domain-containing protein</fullName>
    </recommendedName>
</protein>
<dbReference type="InterPro" id="IPR029058">
    <property type="entry name" value="AB_hydrolase_fold"/>
</dbReference>
<evidence type="ECO:0000313" key="3">
    <source>
        <dbReference type="Proteomes" id="UP000245880"/>
    </source>
</evidence>
<dbReference type="InterPro" id="IPR053145">
    <property type="entry name" value="AB_hydrolase_Est10"/>
</dbReference>
<evidence type="ECO:0000259" key="1">
    <source>
        <dbReference type="Pfam" id="PF02129"/>
    </source>
</evidence>
<dbReference type="SUPFAM" id="SSF53474">
    <property type="entry name" value="alpha/beta-Hydrolases"/>
    <property type="match status" value="1"/>
</dbReference>
<dbReference type="Gene3D" id="3.40.50.1820">
    <property type="entry name" value="alpha/beta hydrolase"/>
    <property type="match status" value="1"/>
</dbReference>
<evidence type="ECO:0000313" key="2">
    <source>
        <dbReference type="EMBL" id="PWJ59425.1"/>
    </source>
</evidence>
<dbReference type="Pfam" id="PF02129">
    <property type="entry name" value="Peptidase_S15"/>
    <property type="match status" value="1"/>
</dbReference>
<dbReference type="InterPro" id="IPR000383">
    <property type="entry name" value="Xaa-Pro-like_dom"/>
</dbReference>
<comment type="caution">
    <text evidence="2">The sequence shown here is derived from an EMBL/GenBank/DDBJ whole genome shotgun (WGS) entry which is preliminary data.</text>
</comment>
<reference evidence="2 3" key="1">
    <citation type="submission" date="2018-03" db="EMBL/GenBank/DDBJ databases">
        <title>Genomic Encyclopedia of Archaeal and Bacterial Type Strains, Phase II (KMG-II): from individual species to whole genera.</title>
        <authorList>
            <person name="Goeker M."/>
        </authorList>
    </citation>
    <scope>NUCLEOTIDE SEQUENCE [LARGE SCALE GENOMIC DNA]</scope>
    <source>
        <strain evidence="2 3">DSM 100346</strain>
    </source>
</reference>
<keyword evidence="3" id="KW-1185">Reference proteome</keyword>
<dbReference type="PANTHER" id="PTHR43265">
    <property type="entry name" value="ESTERASE ESTD"/>
    <property type="match status" value="1"/>
</dbReference>
<accession>A0A316ANS6</accession>
<dbReference type="AlphaFoldDB" id="A0A316ANS6"/>
<dbReference type="PANTHER" id="PTHR43265:SF1">
    <property type="entry name" value="ESTERASE ESTD"/>
    <property type="match status" value="1"/>
</dbReference>
<dbReference type="EMBL" id="QGDT01000002">
    <property type="protein sequence ID" value="PWJ59425.1"/>
    <property type="molecule type" value="Genomic_DNA"/>
</dbReference>
<proteinExistence type="predicted"/>
<dbReference type="Proteomes" id="UP000245880">
    <property type="component" value="Unassembled WGS sequence"/>
</dbReference>
<dbReference type="GO" id="GO:0052689">
    <property type="term" value="F:carboxylic ester hydrolase activity"/>
    <property type="evidence" value="ECO:0007669"/>
    <property type="project" value="TreeGrafter"/>
</dbReference>
<feature type="domain" description="Xaa-Pro dipeptidyl-peptidase-like" evidence="1">
    <location>
        <begin position="168"/>
        <end position="392"/>
    </location>
</feature>
<organism evidence="2 3">
    <name type="scientific">Dyadobacter jejuensis</name>
    <dbReference type="NCBI Taxonomy" id="1082580"/>
    <lineage>
        <taxon>Bacteria</taxon>
        <taxon>Pseudomonadati</taxon>
        <taxon>Bacteroidota</taxon>
        <taxon>Cytophagia</taxon>
        <taxon>Cytophagales</taxon>
        <taxon>Spirosomataceae</taxon>
        <taxon>Dyadobacter</taxon>
    </lineage>
</organism>
<dbReference type="OrthoDB" id="9777090at2"/>
<dbReference type="RefSeq" id="WP_109673305.1">
    <property type="nucleotide sequence ID" value="NZ_QGDT01000002.1"/>
</dbReference>
<gene>
    <name evidence="2" type="ORF">CLV98_102258</name>
</gene>
<sequence>MKYFTALAMTFIIWTTQAQSFRGSTSYGDSTLPYQIKIVKAEDAISTYFSSVPMNAFEIPCQNLTRTDDTLKFYVMSHYYTYEYKYLQDSMNYKGWLKVYSNETEQLLNTFETSLTRETEVASDGMERREITFTSNNLQLHGTLWQPINPIQKGLFFVTSSQGHDRSATNAEAYYFARLGYTVFNYDKRGTGKSEGDWQSATIEQLCSDDMNALEIFSKISSLPMGAIGIKGSSQGGIKIPYILSKMPDLGFGISVSCPGGTLLESDLNHWKNIHYEQIGKDQIDQALKVQKAGYGYLAGSISFDSLMKIKNSYGHQKWLEYVWIPEQDVNKDYKLNFSGLPYFEKITQPILVLQGLSDRVIPENSHLKIQKALKLAPTTQYDIVLLKNTSHSMMSRNDEIPYFQLLANDYLPQMTHWIKKITFK</sequence>